<dbReference type="InterPro" id="IPR017972">
    <property type="entry name" value="Cyt_P450_CS"/>
</dbReference>
<dbReference type="InterPro" id="IPR001128">
    <property type="entry name" value="Cyt_P450"/>
</dbReference>
<organism evidence="7 9">
    <name type="scientific">Cercospora beticola</name>
    <name type="common">Sugarbeet leaf spot fungus</name>
    <dbReference type="NCBI Taxonomy" id="122368"/>
    <lineage>
        <taxon>Eukaryota</taxon>
        <taxon>Fungi</taxon>
        <taxon>Dikarya</taxon>
        <taxon>Ascomycota</taxon>
        <taxon>Pezizomycotina</taxon>
        <taxon>Dothideomycetes</taxon>
        <taxon>Dothideomycetidae</taxon>
        <taxon>Mycosphaerellales</taxon>
        <taxon>Mycosphaerellaceae</taxon>
        <taxon>Cercospora</taxon>
    </lineage>
</organism>
<evidence type="ECO:0000256" key="4">
    <source>
        <dbReference type="PIRSR" id="PIRSR602401-1"/>
    </source>
</evidence>
<dbReference type="EMBL" id="LKMD01000105">
    <property type="protein sequence ID" value="PIA93966.1"/>
    <property type="molecule type" value="Genomic_DNA"/>
</dbReference>
<dbReference type="PANTHER" id="PTHR24305">
    <property type="entry name" value="CYTOCHROME P450"/>
    <property type="match status" value="1"/>
</dbReference>
<evidence type="ECO:0000256" key="1">
    <source>
        <dbReference type="ARBA" id="ARBA00001971"/>
    </source>
</evidence>
<dbReference type="PRINTS" id="PR00463">
    <property type="entry name" value="EP450I"/>
</dbReference>
<keyword evidence="2 4" id="KW-0479">Metal-binding</keyword>
<reference evidence="8 10" key="2">
    <citation type="submission" date="2023-09" db="EMBL/GenBank/DDBJ databases">
        <title>Complete-Gapless Cercospora beticola genome.</title>
        <authorList>
            <person name="Wyatt N.A."/>
            <person name="Spanner R.E."/>
            <person name="Bolton M.D."/>
        </authorList>
    </citation>
    <scope>NUCLEOTIDE SEQUENCE [LARGE SCALE GENOMIC DNA]</scope>
    <source>
        <strain evidence="8">Cb09-40</strain>
    </source>
</reference>
<keyword evidence="6" id="KW-0472">Membrane</keyword>
<evidence type="ECO:0000256" key="6">
    <source>
        <dbReference type="SAM" id="Phobius"/>
    </source>
</evidence>
<dbReference type="Pfam" id="PF00067">
    <property type="entry name" value="p450"/>
    <property type="match status" value="1"/>
</dbReference>
<feature type="binding site" description="axial binding residue" evidence="4">
    <location>
        <position position="450"/>
    </location>
    <ligand>
        <name>heme</name>
        <dbReference type="ChEBI" id="CHEBI:30413"/>
    </ligand>
    <ligandPart>
        <name>Fe</name>
        <dbReference type="ChEBI" id="CHEBI:18248"/>
    </ligandPart>
</feature>
<dbReference type="SUPFAM" id="SSF48264">
    <property type="entry name" value="Cytochrome P450"/>
    <property type="match status" value="1"/>
</dbReference>
<dbReference type="AlphaFoldDB" id="A0A2G5HN27"/>
<name>A0A2G5HN27_CERBT</name>
<evidence type="ECO:0000256" key="5">
    <source>
        <dbReference type="RuleBase" id="RU000461"/>
    </source>
</evidence>
<reference evidence="7 9" key="1">
    <citation type="submission" date="2015-10" db="EMBL/GenBank/DDBJ databases">
        <title>The cercosporin biosynthetic gene cluster was horizontally transferred to several fungal lineages and shown to be expanded in Cercospora beticola based on microsynteny with recipient genomes.</title>
        <authorList>
            <person name="De Jonge R."/>
            <person name="Ebert M.K."/>
            <person name="Suttle J.C."/>
            <person name="Jurick Ii W.M."/>
            <person name="Secor G.A."/>
            <person name="Thomma B.P."/>
            <person name="Van De Peer Y."/>
            <person name="Bolton M.D."/>
        </authorList>
    </citation>
    <scope>NUCLEOTIDE SEQUENCE [LARGE SCALE GENOMIC DNA]</scope>
    <source>
        <strain evidence="7 9">09-40</strain>
    </source>
</reference>
<keyword evidence="3 4" id="KW-0408">Iron</keyword>
<keyword evidence="5" id="KW-0503">Monooxygenase</keyword>
<feature type="transmembrane region" description="Helical" evidence="6">
    <location>
        <begin position="6"/>
        <end position="30"/>
    </location>
</feature>
<dbReference type="InterPro" id="IPR002401">
    <property type="entry name" value="Cyt_P450_E_grp-I"/>
</dbReference>
<dbReference type="OrthoDB" id="3945418at2759"/>
<evidence type="ECO:0000313" key="8">
    <source>
        <dbReference type="EMBL" id="WPB01913.1"/>
    </source>
</evidence>
<dbReference type="PROSITE" id="PS00086">
    <property type="entry name" value="CYTOCHROME_P450"/>
    <property type="match status" value="1"/>
</dbReference>
<gene>
    <name evidence="7" type="ORF">CB0940_04653</name>
    <name evidence="8" type="ORF">RHO25_006546</name>
</gene>
<dbReference type="GO" id="GO:0020037">
    <property type="term" value="F:heme binding"/>
    <property type="evidence" value="ECO:0007669"/>
    <property type="project" value="InterPro"/>
</dbReference>
<dbReference type="EMBL" id="CP134187">
    <property type="protein sequence ID" value="WPB01913.1"/>
    <property type="molecule type" value="Genomic_DNA"/>
</dbReference>
<comment type="similarity">
    <text evidence="5">Belongs to the cytochrome P450 family.</text>
</comment>
<evidence type="ECO:0000256" key="2">
    <source>
        <dbReference type="ARBA" id="ARBA00022723"/>
    </source>
</evidence>
<accession>A0A2G5HN27</accession>
<evidence type="ECO:0000313" key="9">
    <source>
        <dbReference type="Proteomes" id="UP000230605"/>
    </source>
</evidence>
<dbReference type="GO" id="GO:0016705">
    <property type="term" value="F:oxidoreductase activity, acting on paired donors, with incorporation or reduction of molecular oxygen"/>
    <property type="evidence" value="ECO:0007669"/>
    <property type="project" value="InterPro"/>
</dbReference>
<comment type="cofactor">
    <cofactor evidence="1 4">
        <name>heme</name>
        <dbReference type="ChEBI" id="CHEBI:30413"/>
    </cofactor>
</comment>
<keyword evidence="5" id="KW-0560">Oxidoreductase</keyword>
<evidence type="ECO:0000313" key="10">
    <source>
        <dbReference type="Proteomes" id="UP001302367"/>
    </source>
</evidence>
<protein>
    <submittedName>
        <fullName evidence="7">Trichodiene oxygenase</fullName>
    </submittedName>
</protein>
<dbReference type="PRINTS" id="PR00385">
    <property type="entry name" value="P450"/>
</dbReference>
<keyword evidence="6" id="KW-0812">Transmembrane</keyword>
<keyword evidence="4 5" id="KW-0349">Heme</keyword>
<dbReference type="Proteomes" id="UP000230605">
    <property type="component" value="Chromosome 4"/>
</dbReference>
<dbReference type="PANTHER" id="PTHR24305:SF231">
    <property type="entry name" value="P450, PUTATIVE (EUROFUNG)-RELATED"/>
    <property type="match status" value="1"/>
</dbReference>
<dbReference type="GO" id="GO:0005506">
    <property type="term" value="F:iron ion binding"/>
    <property type="evidence" value="ECO:0007669"/>
    <property type="project" value="InterPro"/>
</dbReference>
<dbReference type="GO" id="GO:0004497">
    <property type="term" value="F:monooxygenase activity"/>
    <property type="evidence" value="ECO:0007669"/>
    <property type="project" value="UniProtKB-KW"/>
</dbReference>
<dbReference type="CDD" id="cd11062">
    <property type="entry name" value="CYP58-like"/>
    <property type="match status" value="1"/>
</dbReference>
<proteinExistence type="inferred from homology"/>
<keyword evidence="6" id="KW-1133">Transmembrane helix</keyword>
<keyword evidence="10" id="KW-1185">Reference proteome</keyword>
<dbReference type="Proteomes" id="UP001302367">
    <property type="component" value="Chromosome 4"/>
</dbReference>
<evidence type="ECO:0000256" key="3">
    <source>
        <dbReference type="ARBA" id="ARBA00023004"/>
    </source>
</evidence>
<dbReference type="InterPro" id="IPR036396">
    <property type="entry name" value="Cyt_P450_sf"/>
</dbReference>
<evidence type="ECO:0000313" key="7">
    <source>
        <dbReference type="EMBL" id="PIA93966.1"/>
    </source>
</evidence>
<dbReference type="InterPro" id="IPR050121">
    <property type="entry name" value="Cytochrome_P450_monoxygenase"/>
</dbReference>
<sequence>MVALDSNILILGACAFAAYRVWIIVYNLCFSPLAKFPGPKLAAVSYLPELYYNLFAGEGGEFPFIVREWHDKYGPIVRINPHELHVRDSSWFDTLYNNSRPAWKIKGFGIRFQTQHTAGGTEDPALFRPRRAALNPFFSRRRVAQDTPRFQQNAARAMQKIEEEYASTGDVLHLNSLWGCYAADNLVNACFDQDIKFLESPGFRADANEALVELLGAAHVFYHFPALMFLMKKIPDRIMLWLNPSMAPLLKFWAFLAENVNKVLATPASAKKEGDRTIFSALLQGALPPEELSFDRLHQESIAIIGAGVETTARSLTIACFNIIDQPAIRSRLFAELCQAAPDDSVMPDWDALVKLPYLSACIEEAIRLTYGVSQRRARGFFDGPLIYRDWVIPPGVFVGMDNYDVAHDESIFPNSHSYIPERWLGEPLAPDGRPLKVYQAAFGKGTRSCIGIHLAYAELYAGLAQFFRSSLGSRAMIHEGDKSDLELVRDQFVPRPRASSEGIKLKFGPVEEQ</sequence>
<dbReference type="Gene3D" id="1.10.630.10">
    <property type="entry name" value="Cytochrome P450"/>
    <property type="match status" value="1"/>
</dbReference>